<evidence type="ECO:0000313" key="8">
    <source>
        <dbReference type="EMBL" id="KAF8568981.1"/>
    </source>
</evidence>
<sequence length="382" mass="43061">MVYHKGSRVYACVFEACLNTFPSPEELLSHLIEGHRIGAENQCCPSCGEQFEDTKQLIQHWLPRRRGLPPRCVRRNPKHAQSDDLHLALTRDHLRNGLSKRSRSLLSRIRLLALRKPNERPSVRAYRCPLCPRRCHALSRLRQHLESAHGDTLVSAVEEPMKSTQPNETDGSLPRSGLSTDRPTSHYSTTLSPVGGPCVPEGTSSKTVLFLMHIDEDKSAAGVRKGSATSSKFVARKRNSKYSSPLSCQHCGKAFQKLKFFTDHQQLCQQRIEERERRSRLQAHRRAGFKVSTDSAPLSGDDGLCVSCPDVTHALKLSFSEVSTEITAPNLRRSGRSRQFKTLWKPKPERSKSRRTLLNETSSITRTMSDIPTSVIHQQLTQ</sequence>
<keyword evidence="3 5" id="KW-0863">Zinc-finger</keyword>
<feature type="domain" description="C2H2-type" evidence="7">
    <location>
        <begin position="246"/>
        <end position="276"/>
    </location>
</feature>
<proteinExistence type="predicted"/>
<dbReference type="PROSITE" id="PS00028">
    <property type="entry name" value="ZINC_FINGER_C2H2_1"/>
    <property type="match status" value="2"/>
</dbReference>
<gene>
    <name evidence="8" type="ORF">P879_04607</name>
</gene>
<dbReference type="GO" id="GO:0005634">
    <property type="term" value="C:nucleus"/>
    <property type="evidence" value="ECO:0007669"/>
    <property type="project" value="TreeGrafter"/>
</dbReference>
<dbReference type="Gene3D" id="3.30.160.60">
    <property type="entry name" value="Classic Zinc Finger"/>
    <property type="match status" value="1"/>
</dbReference>
<organism evidence="8 9">
    <name type="scientific">Paragonimus westermani</name>
    <dbReference type="NCBI Taxonomy" id="34504"/>
    <lineage>
        <taxon>Eukaryota</taxon>
        <taxon>Metazoa</taxon>
        <taxon>Spiralia</taxon>
        <taxon>Lophotrochozoa</taxon>
        <taxon>Platyhelminthes</taxon>
        <taxon>Trematoda</taxon>
        <taxon>Digenea</taxon>
        <taxon>Plagiorchiida</taxon>
        <taxon>Troglotremata</taxon>
        <taxon>Troglotrematidae</taxon>
        <taxon>Paragonimus</taxon>
    </lineage>
</organism>
<evidence type="ECO:0000256" key="5">
    <source>
        <dbReference type="PROSITE-ProRule" id="PRU00042"/>
    </source>
</evidence>
<feature type="compositionally biased region" description="Polar residues" evidence="6">
    <location>
        <begin position="177"/>
        <end position="192"/>
    </location>
</feature>
<feature type="region of interest" description="Disordered" evidence="6">
    <location>
        <begin position="159"/>
        <end position="199"/>
    </location>
</feature>
<dbReference type="GO" id="GO:0008270">
    <property type="term" value="F:zinc ion binding"/>
    <property type="evidence" value="ECO:0007669"/>
    <property type="project" value="UniProtKB-KW"/>
</dbReference>
<dbReference type="SMART" id="SM00355">
    <property type="entry name" value="ZnF_C2H2"/>
    <property type="match status" value="4"/>
</dbReference>
<keyword evidence="2" id="KW-0677">Repeat</keyword>
<reference evidence="8 9" key="1">
    <citation type="submission" date="2019-07" db="EMBL/GenBank/DDBJ databases">
        <title>Annotation for the trematode Paragonimus westermani.</title>
        <authorList>
            <person name="Choi Y.-J."/>
        </authorList>
    </citation>
    <scope>NUCLEOTIDE SEQUENCE [LARGE SCALE GENOMIC DNA]</scope>
    <source>
        <strain evidence="8">180907_Pwestermani</strain>
    </source>
</reference>
<evidence type="ECO:0000313" key="9">
    <source>
        <dbReference type="Proteomes" id="UP000699462"/>
    </source>
</evidence>
<dbReference type="EMBL" id="JTDF01002281">
    <property type="protein sequence ID" value="KAF8568981.1"/>
    <property type="molecule type" value="Genomic_DNA"/>
</dbReference>
<evidence type="ECO:0000256" key="2">
    <source>
        <dbReference type="ARBA" id="ARBA00022737"/>
    </source>
</evidence>
<dbReference type="InterPro" id="IPR013087">
    <property type="entry name" value="Znf_C2H2_type"/>
</dbReference>
<dbReference type="PANTHER" id="PTHR24409">
    <property type="entry name" value="ZINC FINGER PROTEIN 142"/>
    <property type="match status" value="1"/>
</dbReference>
<keyword evidence="1" id="KW-0479">Metal-binding</keyword>
<keyword evidence="9" id="KW-1185">Reference proteome</keyword>
<dbReference type="AlphaFoldDB" id="A0A8T0DQM1"/>
<comment type="caution">
    <text evidence="8">The sequence shown here is derived from an EMBL/GenBank/DDBJ whole genome shotgun (WGS) entry which is preliminary data.</text>
</comment>
<dbReference type="GO" id="GO:0000981">
    <property type="term" value="F:DNA-binding transcription factor activity, RNA polymerase II-specific"/>
    <property type="evidence" value="ECO:0007669"/>
    <property type="project" value="TreeGrafter"/>
</dbReference>
<dbReference type="PANTHER" id="PTHR24409:SF295">
    <property type="entry name" value="AZ2-RELATED"/>
    <property type="match status" value="1"/>
</dbReference>
<dbReference type="PROSITE" id="PS50157">
    <property type="entry name" value="ZINC_FINGER_C2H2_2"/>
    <property type="match status" value="1"/>
</dbReference>
<evidence type="ECO:0000259" key="7">
    <source>
        <dbReference type="PROSITE" id="PS50157"/>
    </source>
</evidence>
<keyword evidence="4" id="KW-0862">Zinc</keyword>
<evidence type="ECO:0000256" key="3">
    <source>
        <dbReference type="ARBA" id="ARBA00022771"/>
    </source>
</evidence>
<dbReference type="Proteomes" id="UP000699462">
    <property type="component" value="Unassembled WGS sequence"/>
</dbReference>
<accession>A0A8T0DQM1</accession>
<evidence type="ECO:0000256" key="4">
    <source>
        <dbReference type="ARBA" id="ARBA00022833"/>
    </source>
</evidence>
<evidence type="ECO:0000256" key="6">
    <source>
        <dbReference type="SAM" id="MobiDB-lite"/>
    </source>
</evidence>
<name>A0A8T0DQM1_9TREM</name>
<protein>
    <recommendedName>
        <fullName evidence="7">C2H2-type domain-containing protein</fullName>
    </recommendedName>
</protein>
<evidence type="ECO:0000256" key="1">
    <source>
        <dbReference type="ARBA" id="ARBA00022723"/>
    </source>
</evidence>
<dbReference type="GO" id="GO:0000977">
    <property type="term" value="F:RNA polymerase II transcription regulatory region sequence-specific DNA binding"/>
    <property type="evidence" value="ECO:0007669"/>
    <property type="project" value="TreeGrafter"/>
</dbReference>
<dbReference type="OrthoDB" id="6238339at2759"/>